<evidence type="ECO:0008006" key="5">
    <source>
        <dbReference type="Google" id="ProtNLM"/>
    </source>
</evidence>
<keyword evidence="2" id="KW-0732">Signal</keyword>
<feature type="region of interest" description="Disordered" evidence="1">
    <location>
        <begin position="46"/>
        <end position="71"/>
    </location>
</feature>
<reference evidence="3 4" key="1">
    <citation type="submission" date="2017-06" db="EMBL/GenBank/DDBJ databases">
        <title>Draft genome of Pseudomonas nitroreducens DF05.</title>
        <authorList>
            <person name="Iyer R."/>
        </authorList>
    </citation>
    <scope>NUCLEOTIDE SEQUENCE [LARGE SCALE GENOMIC DNA]</scope>
    <source>
        <strain evidence="3 4">DF05</strain>
    </source>
</reference>
<dbReference type="RefSeq" id="WP_088420470.1">
    <property type="nucleotide sequence ID" value="NZ_NJBA01000008.1"/>
</dbReference>
<dbReference type="eggNOG" id="ENOG5033EDZ">
    <property type="taxonomic scope" value="Bacteria"/>
</dbReference>
<dbReference type="InterPro" id="IPR021268">
    <property type="entry name" value="DUF2845"/>
</dbReference>
<dbReference type="EMBL" id="NJBA01000008">
    <property type="protein sequence ID" value="OWP48585.1"/>
    <property type="molecule type" value="Genomic_DNA"/>
</dbReference>
<evidence type="ECO:0000313" key="3">
    <source>
        <dbReference type="EMBL" id="OWP48585.1"/>
    </source>
</evidence>
<proteinExistence type="predicted"/>
<dbReference type="Proteomes" id="UP000198145">
    <property type="component" value="Unassembled WGS sequence"/>
</dbReference>
<feature type="signal peptide" evidence="2">
    <location>
        <begin position="1"/>
        <end position="20"/>
    </location>
</feature>
<evidence type="ECO:0000256" key="2">
    <source>
        <dbReference type="SAM" id="SignalP"/>
    </source>
</evidence>
<dbReference type="STRING" id="46680.GCA_000807755_06038"/>
<gene>
    <name evidence="3" type="ORF">CEG18_21415</name>
</gene>
<dbReference type="Pfam" id="PF11006">
    <property type="entry name" value="DUF2845"/>
    <property type="match status" value="1"/>
</dbReference>
<protein>
    <recommendedName>
        <fullName evidence="5">DUF2845 domain-containing protein</fullName>
    </recommendedName>
</protein>
<organism evidence="3 4">
    <name type="scientific">Pseudomonas nitroreducens</name>
    <dbReference type="NCBI Taxonomy" id="46680"/>
    <lineage>
        <taxon>Bacteria</taxon>
        <taxon>Pseudomonadati</taxon>
        <taxon>Pseudomonadota</taxon>
        <taxon>Gammaproteobacteria</taxon>
        <taxon>Pseudomonadales</taxon>
        <taxon>Pseudomonadaceae</taxon>
        <taxon>Pseudomonas</taxon>
    </lineage>
</organism>
<sequence length="105" mass="11643">MRPWLTTALLLTLAAGTAHAGTLRCGTSLINEGDPMDEVLAKCGQPDKRVVTPPSKPRRGPDGKFVPGQPQLETWMYGPSNGAYRYLFFRDTQLQLINTTRKELL</sequence>
<evidence type="ECO:0000256" key="1">
    <source>
        <dbReference type="SAM" id="MobiDB-lite"/>
    </source>
</evidence>
<comment type="caution">
    <text evidence="3">The sequence shown here is derived from an EMBL/GenBank/DDBJ whole genome shotgun (WGS) entry which is preliminary data.</text>
</comment>
<name>A0A246F5U4_PSENT</name>
<dbReference type="AlphaFoldDB" id="A0A246F5U4"/>
<accession>A0A246F5U4</accession>
<feature type="chain" id="PRO_5013100241" description="DUF2845 domain-containing protein" evidence="2">
    <location>
        <begin position="21"/>
        <end position="105"/>
    </location>
</feature>
<evidence type="ECO:0000313" key="4">
    <source>
        <dbReference type="Proteomes" id="UP000198145"/>
    </source>
</evidence>